<dbReference type="EMBL" id="KQ235063">
    <property type="protein sequence ID" value="KMZ92856.1"/>
    <property type="molecule type" value="Genomic_DNA"/>
</dbReference>
<dbReference type="Proteomes" id="UP000053776">
    <property type="component" value="Unassembled WGS sequence"/>
</dbReference>
<accession>A0A0J9TCW3</accession>
<feature type="region of interest" description="Disordered" evidence="1">
    <location>
        <begin position="1"/>
        <end position="46"/>
    </location>
</feature>
<feature type="region of interest" description="Disordered" evidence="1">
    <location>
        <begin position="74"/>
        <end position="100"/>
    </location>
</feature>
<sequence length="157" mass="17602">QRKLREAAEAAEAEKQKKIREAAEAAQQQERRLSRSENEITRVQPQRQALNSVVQAHYEESEVHRKLPLAEQFTREDAQSNEIDEHLNVPKNVLESSPGGKEGIMVSMKNAISGFMNEVEPAPILGVSGGMGALFLLFRVLEILNLHPLCTIHLNKN</sequence>
<evidence type="ECO:0000313" key="3">
    <source>
        <dbReference type="Proteomes" id="UP000053776"/>
    </source>
</evidence>
<evidence type="ECO:0000313" key="2">
    <source>
        <dbReference type="EMBL" id="KMZ92856.1"/>
    </source>
</evidence>
<feature type="non-terminal residue" evidence="2">
    <location>
        <position position="1"/>
    </location>
</feature>
<reference evidence="2 3" key="1">
    <citation type="submission" date="2011-08" db="EMBL/GenBank/DDBJ databases">
        <title>The Genome Sequence of Plasmodium vivax Mauritania I.</title>
        <authorList>
            <consortium name="The Broad Institute Genome Sequencing Platform"/>
            <consortium name="The Broad Institute Genome Sequencing Center for Infectious Disease"/>
            <person name="Neafsey D."/>
            <person name="Carlton J."/>
            <person name="Barnwell J."/>
            <person name="Collins W."/>
            <person name="Escalante A."/>
            <person name="Mullikin J."/>
            <person name="Saul A."/>
            <person name="Guigo R."/>
            <person name="Camara F."/>
            <person name="Young S.K."/>
            <person name="Zeng Q."/>
            <person name="Gargeya S."/>
            <person name="Fitzgerald M."/>
            <person name="Haas B."/>
            <person name="Abouelleil A."/>
            <person name="Alvarado L."/>
            <person name="Arachchi H.M."/>
            <person name="Berlin A."/>
            <person name="Brown A."/>
            <person name="Chapman S.B."/>
            <person name="Chen Z."/>
            <person name="Dunbar C."/>
            <person name="Freedman E."/>
            <person name="Gearin G."/>
            <person name="Gellesch M."/>
            <person name="Goldberg J."/>
            <person name="Griggs A."/>
            <person name="Gujja S."/>
            <person name="Heiman D."/>
            <person name="Howarth C."/>
            <person name="Larson L."/>
            <person name="Lui A."/>
            <person name="MacDonald P.J.P."/>
            <person name="Montmayeur A."/>
            <person name="Murphy C."/>
            <person name="Neiman D."/>
            <person name="Pearson M."/>
            <person name="Priest M."/>
            <person name="Roberts A."/>
            <person name="Saif S."/>
            <person name="Shea T."/>
            <person name="Shenoy N."/>
            <person name="Sisk P."/>
            <person name="Stolte C."/>
            <person name="Sykes S."/>
            <person name="Wortman J."/>
            <person name="Nusbaum C."/>
            <person name="Birren B."/>
        </authorList>
    </citation>
    <scope>NUCLEOTIDE SEQUENCE [LARGE SCALE GENOMIC DNA]</scope>
    <source>
        <strain evidence="2 3">Mauritania I</strain>
    </source>
</reference>
<protein>
    <submittedName>
        <fullName evidence="2">Uncharacterized protein</fullName>
    </submittedName>
</protein>
<name>A0A0J9TCW3_PLAVI</name>
<feature type="compositionally biased region" description="Basic and acidic residues" evidence="1">
    <location>
        <begin position="74"/>
        <end position="88"/>
    </location>
</feature>
<proteinExistence type="predicted"/>
<feature type="compositionally biased region" description="Basic and acidic residues" evidence="1">
    <location>
        <begin position="1"/>
        <end position="40"/>
    </location>
</feature>
<gene>
    <name evidence="2" type="ORF">PVMG_01442</name>
</gene>
<organism evidence="2 3">
    <name type="scientific">Plasmodium vivax Mauritania I</name>
    <dbReference type="NCBI Taxonomy" id="1035515"/>
    <lineage>
        <taxon>Eukaryota</taxon>
        <taxon>Sar</taxon>
        <taxon>Alveolata</taxon>
        <taxon>Apicomplexa</taxon>
        <taxon>Aconoidasida</taxon>
        <taxon>Haemosporida</taxon>
        <taxon>Plasmodiidae</taxon>
        <taxon>Plasmodium</taxon>
        <taxon>Plasmodium (Plasmodium)</taxon>
    </lineage>
</organism>
<evidence type="ECO:0000256" key="1">
    <source>
        <dbReference type="SAM" id="MobiDB-lite"/>
    </source>
</evidence>
<dbReference type="AlphaFoldDB" id="A0A0J9TCW3"/>